<keyword evidence="14" id="KW-0175">Coiled coil</keyword>
<feature type="transmembrane region" description="Helical" evidence="13">
    <location>
        <begin position="409"/>
        <end position="433"/>
    </location>
</feature>
<feature type="domain" description="Membrane insertase YidC N-terminal" evidence="16">
    <location>
        <begin position="109"/>
        <end position="394"/>
    </location>
</feature>
<dbReference type="PANTHER" id="PTHR12428">
    <property type="entry name" value="OXA1"/>
    <property type="match status" value="1"/>
</dbReference>
<feature type="transmembrane region" description="Helical" evidence="13">
    <location>
        <begin position="6"/>
        <end position="24"/>
    </location>
</feature>
<sequence>MIDKKTIIGLVLIFGVFSLWMYMTQPSEEEKAQMRRKQDSALTEQIKRQDETYKKEKVEAANQSNAKKELETLVSQVKSNDSLSLEAMNKLNNRYGVFSEAALNENKSLSVENGLLKTDFSSLGGMIEQVILKEYKTYSQDSVRFFVKGGNTYGLNLSLGSKVLRTNELNFEIFVNDKPLAEEKNIKVSSGDSVVVSMRLYANPDSTTKDRSYLEYRYTVRDNDYRIGFAIITSNLNKTITDGNALEFVWNAKLRMKEKDRQVENKNTSIYYLLQDEVEYLKENGADDIKEENGIPIRWISFKQQFFSTALITENEDRFISATMKTQTERTTKDDYLRTMDANISIPFDHDKKYFEYPMNFFFGPNKYSVVSDYDIQMEEIIPLGWGFFLLQWLNRFVIIPVFDFLQQFGWNMGIIILILTILVKIVLFPLAYKSYSSSAKMRIIAPEVQKINEKYPKQEQMMQKQQAVMNLYKRAGINPMAGCLPMLLQFPILIAMFRFFPASIELRQQSFLWADDLSSYDSILDLPFNIPFYGSHVSLFCLLMTIAQLFYTRITMKQQAQTNSMPGMKFMMYFMPVMMLFILNSFSAALNYYYLISLCFTFLQMFIIQKSIDPEKVLKRLEANSKKPMKKSKWQQRIEALEKQNQAILAERAKQKNRRK</sequence>
<dbReference type="GO" id="GO:0005886">
    <property type="term" value="C:plasma membrane"/>
    <property type="evidence" value="ECO:0007669"/>
    <property type="project" value="UniProtKB-SubCell"/>
</dbReference>
<evidence type="ECO:0000256" key="12">
    <source>
        <dbReference type="ARBA" id="ARBA00033342"/>
    </source>
</evidence>
<evidence type="ECO:0000256" key="9">
    <source>
        <dbReference type="ARBA" id="ARBA00023136"/>
    </source>
</evidence>
<comment type="similarity">
    <text evidence="2 13">Belongs to the OXA1/ALB3/YidC family. Type 1 subfamily.</text>
</comment>
<keyword evidence="8 13" id="KW-1133">Transmembrane helix</keyword>
<comment type="subunit">
    <text evidence="13">Interacts with the Sec translocase complex via SecD. Specifically interacts with transmembrane segments of nascent integral membrane proteins during membrane integration.</text>
</comment>
<dbReference type="InterPro" id="IPR001708">
    <property type="entry name" value="YidC/ALB3/OXA1/COX18"/>
</dbReference>
<dbReference type="AlphaFoldDB" id="A0A9D1UGT0"/>
<keyword evidence="10 13" id="KW-0143">Chaperone</keyword>
<evidence type="ECO:0000256" key="6">
    <source>
        <dbReference type="ARBA" id="ARBA00022692"/>
    </source>
</evidence>
<evidence type="ECO:0000256" key="8">
    <source>
        <dbReference type="ARBA" id="ARBA00022989"/>
    </source>
</evidence>
<dbReference type="InterPro" id="IPR038221">
    <property type="entry name" value="YidC_periplasmic_sf"/>
</dbReference>
<dbReference type="Pfam" id="PF14849">
    <property type="entry name" value="YidC_periplas"/>
    <property type="match status" value="1"/>
</dbReference>
<evidence type="ECO:0000256" key="2">
    <source>
        <dbReference type="ARBA" id="ARBA00010527"/>
    </source>
</evidence>
<dbReference type="NCBIfam" id="NF002356">
    <property type="entry name" value="PRK01318.2-3"/>
    <property type="match status" value="1"/>
</dbReference>
<proteinExistence type="inferred from homology"/>
<feature type="transmembrane region" description="Helical" evidence="13">
    <location>
        <begin position="531"/>
        <end position="551"/>
    </location>
</feature>
<evidence type="ECO:0000259" key="15">
    <source>
        <dbReference type="Pfam" id="PF02096"/>
    </source>
</evidence>
<dbReference type="GO" id="GO:0032977">
    <property type="term" value="F:membrane insertase activity"/>
    <property type="evidence" value="ECO:0007669"/>
    <property type="project" value="InterPro"/>
</dbReference>
<dbReference type="Gene3D" id="2.70.98.90">
    <property type="match status" value="1"/>
</dbReference>
<dbReference type="GO" id="GO:0051205">
    <property type="term" value="P:protein insertion into membrane"/>
    <property type="evidence" value="ECO:0007669"/>
    <property type="project" value="TreeGrafter"/>
</dbReference>
<feature type="transmembrane region" description="Helical" evidence="13">
    <location>
        <begin position="571"/>
        <end position="587"/>
    </location>
</feature>
<dbReference type="GO" id="GO:0015031">
    <property type="term" value="P:protein transport"/>
    <property type="evidence" value="ECO:0007669"/>
    <property type="project" value="UniProtKB-KW"/>
</dbReference>
<dbReference type="InterPro" id="IPR019998">
    <property type="entry name" value="Membr_insert_YidC"/>
</dbReference>
<keyword evidence="9 13" id="KW-0472">Membrane</keyword>
<dbReference type="PRINTS" id="PR00701">
    <property type="entry name" value="60KDINNERMP"/>
</dbReference>
<keyword evidence="5 13" id="KW-1003">Cell membrane</keyword>
<dbReference type="InterPro" id="IPR047196">
    <property type="entry name" value="YidC_ALB_C"/>
</dbReference>
<dbReference type="Pfam" id="PF02096">
    <property type="entry name" value="60KD_IMP"/>
    <property type="match status" value="1"/>
</dbReference>
<comment type="subcellular location">
    <subcellularLocation>
        <location evidence="1">Cell inner membrane</location>
        <topology evidence="1">Multi-pass membrane protein</topology>
    </subcellularLocation>
    <subcellularLocation>
        <location evidence="13">Cell membrane</location>
        <topology evidence="13">Multi-pass membrane protein</topology>
    </subcellularLocation>
</comment>
<protein>
    <recommendedName>
        <fullName evidence="3 13">Membrane protein insertase YidC</fullName>
    </recommendedName>
    <alternativeName>
        <fullName evidence="12 13">Foldase YidC</fullName>
    </alternativeName>
    <alternativeName>
        <fullName evidence="13">Membrane protein YidC</fullName>
    </alternativeName>
    <alternativeName>
        <fullName evidence="11 13">membrane integrase YidC</fullName>
    </alternativeName>
</protein>
<evidence type="ECO:0000256" key="4">
    <source>
        <dbReference type="ARBA" id="ARBA00022448"/>
    </source>
</evidence>
<evidence type="ECO:0000256" key="10">
    <source>
        <dbReference type="ARBA" id="ARBA00023186"/>
    </source>
</evidence>
<feature type="domain" description="Membrane insertase YidC/Oxa/ALB C-terminal" evidence="15">
    <location>
        <begin position="414"/>
        <end position="611"/>
    </location>
</feature>
<dbReference type="NCBIfam" id="TIGR03593">
    <property type="entry name" value="yidC_nterm"/>
    <property type="match status" value="1"/>
</dbReference>
<evidence type="ECO:0000256" key="3">
    <source>
        <dbReference type="ARBA" id="ARBA00015325"/>
    </source>
</evidence>
<dbReference type="CDD" id="cd19961">
    <property type="entry name" value="EcYidC-like_peri"/>
    <property type="match status" value="1"/>
</dbReference>
<evidence type="ECO:0000256" key="1">
    <source>
        <dbReference type="ARBA" id="ARBA00004429"/>
    </source>
</evidence>
<accession>A0A9D1UGT0</accession>
<dbReference type="InterPro" id="IPR028053">
    <property type="entry name" value="Membr_insert_YidC_N"/>
</dbReference>
<dbReference type="EMBL" id="DXGG01000032">
    <property type="protein sequence ID" value="HIW86818.1"/>
    <property type="molecule type" value="Genomic_DNA"/>
</dbReference>
<evidence type="ECO:0000313" key="18">
    <source>
        <dbReference type="Proteomes" id="UP000824267"/>
    </source>
</evidence>
<dbReference type="Proteomes" id="UP000824267">
    <property type="component" value="Unassembled WGS sequence"/>
</dbReference>
<feature type="coiled-coil region" evidence="14">
    <location>
        <begin position="632"/>
        <end position="659"/>
    </location>
</feature>
<dbReference type="InterPro" id="IPR028055">
    <property type="entry name" value="YidC/Oxa/ALB_C"/>
</dbReference>
<feature type="transmembrane region" description="Helical" evidence="13">
    <location>
        <begin position="480"/>
        <end position="501"/>
    </location>
</feature>
<gene>
    <name evidence="13 17" type="primary">yidC</name>
    <name evidence="17" type="ORF">IAC47_00880</name>
</gene>
<comment type="caution">
    <text evidence="17">The sequence shown here is derived from an EMBL/GenBank/DDBJ whole genome shotgun (WGS) entry which is preliminary data.</text>
</comment>
<evidence type="ECO:0000256" key="13">
    <source>
        <dbReference type="HAMAP-Rule" id="MF_01810"/>
    </source>
</evidence>
<organism evidence="17 18">
    <name type="scientific">Candidatus Onthomorpha intestinigallinarum</name>
    <dbReference type="NCBI Taxonomy" id="2840880"/>
    <lineage>
        <taxon>Bacteria</taxon>
        <taxon>Pseudomonadati</taxon>
        <taxon>Bacteroidota</taxon>
        <taxon>Bacteroidia</taxon>
        <taxon>Bacteroidales</taxon>
        <taxon>Candidatus Onthomorpha</taxon>
    </lineage>
</organism>
<dbReference type="PANTHER" id="PTHR12428:SF65">
    <property type="entry name" value="CYTOCHROME C OXIDASE ASSEMBLY PROTEIN COX18, MITOCHONDRIAL"/>
    <property type="match status" value="1"/>
</dbReference>
<evidence type="ECO:0000256" key="7">
    <source>
        <dbReference type="ARBA" id="ARBA00022927"/>
    </source>
</evidence>
<keyword evidence="7 13" id="KW-0653">Protein transport</keyword>
<evidence type="ECO:0000256" key="5">
    <source>
        <dbReference type="ARBA" id="ARBA00022475"/>
    </source>
</evidence>
<dbReference type="NCBIfam" id="TIGR03592">
    <property type="entry name" value="yidC_oxa1_cterm"/>
    <property type="match status" value="1"/>
</dbReference>
<evidence type="ECO:0000256" key="14">
    <source>
        <dbReference type="SAM" id="Coils"/>
    </source>
</evidence>
<reference evidence="17" key="1">
    <citation type="journal article" date="2021" name="PeerJ">
        <title>Extensive microbial diversity within the chicken gut microbiome revealed by metagenomics and culture.</title>
        <authorList>
            <person name="Gilroy R."/>
            <person name="Ravi A."/>
            <person name="Getino M."/>
            <person name="Pursley I."/>
            <person name="Horton D.L."/>
            <person name="Alikhan N.F."/>
            <person name="Baker D."/>
            <person name="Gharbi K."/>
            <person name="Hall N."/>
            <person name="Watson M."/>
            <person name="Adriaenssens E.M."/>
            <person name="Foster-Nyarko E."/>
            <person name="Jarju S."/>
            <person name="Secka A."/>
            <person name="Antonio M."/>
            <person name="Oren A."/>
            <person name="Chaudhuri R.R."/>
            <person name="La Ragione R."/>
            <person name="Hildebrand F."/>
            <person name="Pallen M.J."/>
        </authorList>
    </citation>
    <scope>NUCLEOTIDE SEQUENCE</scope>
    <source>
        <strain evidence="17">Gambia16-930</strain>
    </source>
</reference>
<reference evidence="17" key="2">
    <citation type="submission" date="2021-04" db="EMBL/GenBank/DDBJ databases">
        <authorList>
            <person name="Gilroy R."/>
        </authorList>
    </citation>
    <scope>NUCLEOTIDE SEQUENCE</scope>
    <source>
        <strain evidence="17">Gambia16-930</strain>
    </source>
</reference>
<evidence type="ECO:0000313" key="17">
    <source>
        <dbReference type="EMBL" id="HIW86818.1"/>
    </source>
</evidence>
<keyword evidence="4 13" id="KW-0813">Transport</keyword>
<name>A0A9D1UGT0_9BACT</name>
<evidence type="ECO:0000259" key="16">
    <source>
        <dbReference type="Pfam" id="PF14849"/>
    </source>
</evidence>
<evidence type="ECO:0000256" key="11">
    <source>
        <dbReference type="ARBA" id="ARBA00033245"/>
    </source>
</evidence>
<dbReference type="HAMAP" id="MF_01810">
    <property type="entry name" value="YidC_type1"/>
    <property type="match status" value="1"/>
</dbReference>
<dbReference type="CDD" id="cd20070">
    <property type="entry name" value="5TM_YidC_Alb3"/>
    <property type="match status" value="1"/>
</dbReference>
<comment type="function">
    <text evidence="13">Required for the insertion and/or proper folding and/or complex formation of integral membrane proteins into the membrane. Involved in integration of membrane proteins that insert both dependently and independently of the Sec translocase complex, as well as at least some lipoproteins. Aids folding of multispanning membrane proteins.</text>
</comment>
<keyword evidence="6 13" id="KW-0812">Transmembrane</keyword>